<dbReference type="Proteomes" id="UP000277424">
    <property type="component" value="Unassembled WGS sequence"/>
</dbReference>
<dbReference type="PANTHER" id="PTHR22946">
    <property type="entry name" value="DIENELACTONE HYDROLASE DOMAIN-CONTAINING PROTEIN-RELATED"/>
    <property type="match status" value="1"/>
</dbReference>
<dbReference type="SUPFAM" id="SSF53474">
    <property type="entry name" value="alpha/beta-Hydrolases"/>
    <property type="match status" value="1"/>
</dbReference>
<keyword evidence="1 3" id="KW-0378">Hydrolase</keyword>
<protein>
    <submittedName>
        <fullName evidence="3">Dienelactone hydrolase</fullName>
    </submittedName>
</protein>
<name>A0A420WCV2_9PROT</name>
<dbReference type="GO" id="GO:0052689">
    <property type="term" value="F:carboxylic ester hydrolase activity"/>
    <property type="evidence" value="ECO:0007669"/>
    <property type="project" value="UniProtKB-ARBA"/>
</dbReference>
<dbReference type="InterPro" id="IPR002925">
    <property type="entry name" value="Dienelactn_hydro"/>
</dbReference>
<evidence type="ECO:0000313" key="4">
    <source>
        <dbReference type="Proteomes" id="UP000277424"/>
    </source>
</evidence>
<feature type="domain" description="Dienelactone hydrolase" evidence="2">
    <location>
        <begin position="82"/>
        <end position="263"/>
    </location>
</feature>
<dbReference type="AlphaFoldDB" id="A0A420WCV2"/>
<dbReference type="EMBL" id="RBIG01000003">
    <property type="protein sequence ID" value="RKQ68806.1"/>
    <property type="molecule type" value="Genomic_DNA"/>
</dbReference>
<dbReference type="Gene3D" id="3.40.50.1820">
    <property type="entry name" value="alpha/beta hydrolase"/>
    <property type="match status" value="1"/>
</dbReference>
<organism evidence="3 4">
    <name type="scientific">Oceanibaculum indicum</name>
    <dbReference type="NCBI Taxonomy" id="526216"/>
    <lineage>
        <taxon>Bacteria</taxon>
        <taxon>Pseudomonadati</taxon>
        <taxon>Pseudomonadota</taxon>
        <taxon>Alphaproteobacteria</taxon>
        <taxon>Rhodospirillales</taxon>
        <taxon>Oceanibaculaceae</taxon>
        <taxon>Oceanibaculum</taxon>
    </lineage>
</organism>
<dbReference type="RefSeq" id="WP_183078008.1">
    <property type="nucleotide sequence ID" value="NZ_RBIG01000003.1"/>
</dbReference>
<comment type="caution">
    <text evidence="3">The sequence shown here is derived from an EMBL/GenBank/DDBJ whole genome shotgun (WGS) entry which is preliminary data.</text>
</comment>
<accession>A0A420WCV2</accession>
<evidence type="ECO:0000259" key="2">
    <source>
        <dbReference type="Pfam" id="PF01738"/>
    </source>
</evidence>
<sequence length="343" mass="36325">MRLERWSAACSVLLAIFVLASAGPVRGEAVSDLADGRTGAIRFPSLTPSGPGQLLAGGAPEAVISGTLLFPDDASSTMADRIPAMVISHGSGGIMPDREPAWAERLRKLGVATFMLDSFGPRGITATGTDQSRLPLAASIADALQALRLLATHPRIDPDRIGIIGFSKGGQVALYTALEPFRRAVMAGRDTRFALHIALYSSCSIPYMGEPVSTAPILMLLGGADDYTPSAHCGRYVDWLRARGGDVRLEVLEGAHHGFDLQTPPRFLRRVQSARGCGMDILLDPVEARLWTDGRTLQGDEIGAYLRGCMERGGTVGGNPEALARAIEEVEGAVKGLIGAGRR</sequence>
<proteinExistence type="predicted"/>
<dbReference type="PANTHER" id="PTHR22946:SF9">
    <property type="entry name" value="POLYKETIDE TRANSFERASE AF380"/>
    <property type="match status" value="1"/>
</dbReference>
<dbReference type="Pfam" id="PF01738">
    <property type="entry name" value="DLH"/>
    <property type="match status" value="1"/>
</dbReference>
<evidence type="ECO:0000256" key="1">
    <source>
        <dbReference type="ARBA" id="ARBA00022801"/>
    </source>
</evidence>
<dbReference type="InterPro" id="IPR029058">
    <property type="entry name" value="AB_hydrolase_fold"/>
</dbReference>
<reference evidence="3 4" key="1">
    <citation type="submission" date="2018-10" db="EMBL/GenBank/DDBJ databases">
        <title>Comparative analysis of microorganisms from saline springs in Andes Mountain Range, Colombia.</title>
        <authorList>
            <person name="Rubin E."/>
        </authorList>
    </citation>
    <scope>NUCLEOTIDE SEQUENCE [LARGE SCALE GENOMIC DNA]</scope>
    <source>
        <strain evidence="3 4">USBA 36</strain>
    </source>
</reference>
<evidence type="ECO:0000313" key="3">
    <source>
        <dbReference type="EMBL" id="RKQ68806.1"/>
    </source>
</evidence>
<gene>
    <name evidence="3" type="ORF">BCL74_3289</name>
</gene>
<dbReference type="InterPro" id="IPR050261">
    <property type="entry name" value="FrsA_esterase"/>
</dbReference>